<sequence length="76" mass="9022">MAKNTRKEPSLFRAVVFSVLLLLILPLPLTLWFTGTEWILNGSKDVPLEFFWWYLGQLIFFCGWVAVIKWKENHDH</sequence>
<keyword evidence="1" id="KW-0472">Membrane</keyword>
<keyword evidence="3" id="KW-1185">Reference proteome</keyword>
<accession>A0ABY8FZI5</accession>
<gene>
    <name evidence="2" type="ORF">P7079_07075</name>
</gene>
<feature type="transmembrane region" description="Helical" evidence="1">
    <location>
        <begin position="51"/>
        <end position="70"/>
    </location>
</feature>
<name>A0ABY8FZI5_9ACTO</name>
<evidence type="ECO:0000313" key="3">
    <source>
        <dbReference type="Proteomes" id="UP001215216"/>
    </source>
</evidence>
<feature type="transmembrane region" description="Helical" evidence="1">
    <location>
        <begin position="12"/>
        <end position="31"/>
    </location>
</feature>
<evidence type="ECO:0000313" key="2">
    <source>
        <dbReference type="EMBL" id="WFM83150.1"/>
    </source>
</evidence>
<proteinExistence type="predicted"/>
<reference evidence="2 3" key="1">
    <citation type="submission" date="2023-03" db="EMBL/GenBank/DDBJ databases">
        <title>Complete genome of Arcanobacterium canis strain DSM 25104 isolated in 2010 from a canine otitis externa in Germany.</title>
        <authorList>
            <person name="Borowiak M."/>
            <person name="Kreitlow A."/>
            <person name="Malorny B."/>
            <person name="Laemmler C."/>
            <person name="Prenger-Berninghoff E."/>
            <person name="Ploetz M."/>
            <person name="Abdulmawjood A."/>
        </authorList>
    </citation>
    <scope>NUCLEOTIDE SEQUENCE [LARGE SCALE GENOMIC DNA]</scope>
    <source>
        <strain evidence="2 3">DSM 25104</strain>
    </source>
</reference>
<organism evidence="2 3">
    <name type="scientific">Arcanobacterium canis</name>
    <dbReference type="NCBI Taxonomy" id="999183"/>
    <lineage>
        <taxon>Bacteria</taxon>
        <taxon>Bacillati</taxon>
        <taxon>Actinomycetota</taxon>
        <taxon>Actinomycetes</taxon>
        <taxon>Actinomycetales</taxon>
        <taxon>Actinomycetaceae</taxon>
        <taxon>Arcanobacterium</taxon>
    </lineage>
</organism>
<protein>
    <recommendedName>
        <fullName evidence="4">DUF3311 domain-containing protein</fullName>
    </recommendedName>
</protein>
<dbReference type="Proteomes" id="UP001215216">
    <property type="component" value="Chromosome"/>
</dbReference>
<keyword evidence="1" id="KW-0812">Transmembrane</keyword>
<dbReference type="RefSeq" id="WP_278012575.1">
    <property type="nucleotide sequence ID" value="NZ_CP121208.1"/>
</dbReference>
<keyword evidence="1" id="KW-1133">Transmembrane helix</keyword>
<evidence type="ECO:0000256" key="1">
    <source>
        <dbReference type="SAM" id="Phobius"/>
    </source>
</evidence>
<dbReference type="EMBL" id="CP121208">
    <property type="protein sequence ID" value="WFM83150.1"/>
    <property type="molecule type" value="Genomic_DNA"/>
</dbReference>
<evidence type="ECO:0008006" key="4">
    <source>
        <dbReference type="Google" id="ProtNLM"/>
    </source>
</evidence>